<evidence type="ECO:0000313" key="2">
    <source>
        <dbReference type="EMBL" id="APT31722.1"/>
    </source>
</evidence>
<dbReference type="KEGG" id="mphy:MCBMB27_02431"/>
<dbReference type="Proteomes" id="UP000199140">
    <property type="component" value="Unassembled WGS sequence"/>
</dbReference>
<evidence type="ECO:0000313" key="5">
    <source>
        <dbReference type="Proteomes" id="UP000199140"/>
    </source>
</evidence>
<keyword evidence="1" id="KW-0472">Membrane</keyword>
<dbReference type="AlphaFoldDB" id="A0AAE8HTK5"/>
<keyword evidence="1" id="KW-1133">Transmembrane helix</keyword>
<dbReference type="EMBL" id="CP015367">
    <property type="protein sequence ID" value="APT31722.1"/>
    <property type="molecule type" value="Genomic_DNA"/>
</dbReference>
<keyword evidence="1" id="KW-0812">Transmembrane</keyword>
<protein>
    <submittedName>
        <fullName evidence="3">Uncharacterized protein</fullName>
    </submittedName>
</protein>
<evidence type="ECO:0000313" key="4">
    <source>
        <dbReference type="Proteomes" id="UP000185487"/>
    </source>
</evidence>
<dbReference type="Proteomes" id="UP000185487">
    <property type="component" value="Chromosome"/>
</dbReference>
<evidence type="ECO:0000313" key="3">
    <source>
        <dbReference type="EMBL" id="SFH14808.1"/>
    </source>
</evidence>
<accession>A0AAE8HTK5</accession>
<gene>
    <name evidence="2" type="ORF">MCBMB27_02431</name>
    <name evidence="3" type="ORF">SAMN05192567_11519</name>
</gene>
<feature type="transmembrane region" description="Helical" evidence="1">
    <location>
        <begin position="26"/>
        <end position="48"/>
    </location>
</feature>
<dbReference type="EMBL" id="FOPK01000015">
    <property type="protein sequence ID" value="SFH14808.1"/>
    <property type="molecule type" value="Genomic_DNA"/>
</dbReference>
<dbReference type="RefSeq" id="WP_043353056.1">
    <property type="nucleotide sequence ID" value="NZ_CP015367.1"/>
</dbReference>
<name>A0AAE8HTK5_9HYPH</name>
<evidence type="ECO:0000256" key="1">
    <source>
        <dbReference type="SAM" id="Phobius"/>
    </source>
</evidence>
<proteinExistence type="predicted"/>
<sequence>MIVLIAAAIAGGLATAAILAPVSGLAALILVPLAASASAIFAGISIAWRGAHEDTDRHGGRARSDGMAVAPVRIHR</sequence>
<keyword evidence="4" id="KW-1185">Reference proteome</keyword>
<reference evidence="3 5" key="2">
    <citation type="submission" date="2016-10" db="EMBL/GenBank/DDBJ databases">
        <authorList>
            <person name="Varghese N."/>
            <person name="Submissions S."/>
        </authorList>
    </citation>
    <scope>NUCLEOTIDE SEQUENCE [LARGE SCALE GENOMIC DNA]</scope>
    <source>
        <strain evidence="3 5">CBMB27</strain>
    </source>
</reference>
<organism evidence="3 5">
    <name type="scientific">Methylobacterium phyllosphaerae</name>
    <dbReference type="NCBI Taxonomy" id="418223"/>
    <lineage>
        <taxon>Bacteria</taxon>
        <taxon>Pseudomonadati</taxon>
        <taxon>Pseudomonadota</taxon>
        <taxon>Alphaproteobacteria</taxon>
        <taxon>Hyphomicrobiales</taxon>
        <taxon>Methylobacteriaceae</taxon>
        <taxon>Methylobacterium</taxon>
    </lineage>
</organism>
<reference evidence="2 4" key="1">
    <citation type="submission" date="2016-04" db="EMBL/GenBank/DDBJ databases">
        <title>Complete genome sequencing and analysis of CBMB27, Methylobacterium phyllosphaerae isolated from leaf tissues of rice (Oryza sativa L.).</title>
        <authorList>
            <person name="Lee Y."/>
            <person name="Hwangbo K."/>
            <person name="Chung H."/>
            <person name="Yoo J."/>
            <person name="Kim K.Y."/>
            <person name="Sa T.M."/>
            <person name="Um Y."/>
            <person name="Madhaiyan M."/>
        </authorList>
    </citation>
    <scope>NUCLEOTIDE SEQUENCE [LARGE SCALE GENOMIC DNA]</scope>
    <source>
        <strain evidence="2 4">CBMB27</strain>
    </source>
</reference>